<dbReference type="PROSITE" id="PS50887">
    <property type="entry name" value="GGDEF"/>
    <property type="match status" value="1"/>
</dbReference>
<evidence type="ECO:0000259" key="4">
    <source>
        <dbReference type="PROSITE" id="PS50887"/>
    </source>
</evidence>
<dbReference type="InterPro" id="IPR043128">
    <property type="entry name" value="Rev_trsase/Diguanyl_cyclase"/>
</dbReference>
<dbReference type="PANTHER" id="PTHR45138">
    <property type="entry name" value="REGULATORY COMPONENTS OF SENSORY TRANSDUCTION SYSTEM"/>
    <property type="match status" value="1"/>
</dbReference>
<keyword evidence="3" id="KW-0812">Transmembrane</keyword>
<dbReference type="CDD" id="cd12914">
    <property type="entry name" value="PDC1_DGC_like"/>
    <property type="match status" value="1"/>
</dbReference>
<dbReference type="SUPFAM" id="SSF55073">
    <property type="entry name" value="Nucleotide cyclase"/>
    <property type="match status" value="1"/>
</dbReference>
<comment type="catalytic activity">
    <reaction evidence="2">
        <text>2 GTP = 3',3'-c-di-GMP + 2 diphosphate</text>
        <dbReference type="Rhea" id="RHEA:24898"/>
        <dbReference type="ChEBI" id="CHEBI:33019"/>
        <dbReference type="ChEBI" id="CHEBI:37565"/>
        <dbReference type="ChEBI" id="CHEBI:58805"/>
        <dbReference type="EC" id="2.7.7.65"/>
    </reaction>
</comment>
<dbReference type="Proteomes" id="UP000191820">
    <property type="component" value="Chromosome"/>
</dbReference>
<feature type="transmembrane region" description="Helical" evidence="3">
    <location>
        <begin position="137"/>
        <end position="157"/>
    </location>
</feature>
<accession>A0ABM6JMX7</accession>
<dbReference type="NCBIfam" id="TIGR00254">
    <property type="entry name" value="GGDEF"/>
    <property type="match status" value="1"/>
</dbReference>
<sequence length="722" mass="81580">MNKKSINPQHLILALVLGVIGFIVNCYPIPIFANVQLVMGNTFTVVSAVILGPWYALLTAVFSATGLMVTWGSPHVYLLFCIEAVFIGFIRRKGVYPLYGSAIYWILIGMPLTYLYMKIVSDLPASHMPFAIIKQSINGLIYACLASLIIVLVPKLWQFNGQGTAKKRRSFNAQVTYFMTLMITLCLLISALSFNYLFLEKQQQLLKQNLTDTTQHLSSATEQYIDDHKKVIEYAANFLSLANTTNDEWQPMLSQLHTSYPSFITMLIADNNARVKAGSPGVMMLDEKNNIKNMSISDRDYFIQSFHNRQLYVSSVFKGRGFGSDSIIAISAPFYQNNNQAQVAGIIEGSLNLQFFANIDNQNTYGEKELLVLIDDNKKIIYASSELELNEEDEFTYSDDKGAYHIALNTINIRDLESTSPEHVFVKKRLNNGWELYVLKPLSPLLKTAEQQMLGTFLMLIISIIFTFIISRKVCQLLTAPLEIVANQFGNINNDDLKSQVLDENSSKEVFNLYQRLTNSKRELLTHQLELEETVAIRTDELEQANKKLLALVDKDPLTDLKNRRYAEDKFDGLLDFCLRGEHAITIAILDLDFFKQVNDTYGHLAGDECLRTVSSLLKQEFKRDTDIVSRYGGEEFLLILPISNALKIEHHLNQFKQKLAALVITSPTDQQQFSVTTSIGAITANASFSTDIDVWIKVADDNLYAAKEQGRNKVIINVINE</sequence>
<dbReference type="PANTHER" id="PTHR45138:SF9">
    <property type="entry name" value="DIGUANYLATE CYCLASE DGCM-RELATED"/>
    <property type="match status" value="1"/>
</dbReference>
<dbReference type="SMART" id="SM00267">
    <property type="entry name" value="GGDEF"/>
    <property type="match status" value="1"/>
</dbReference>
<feature type="transmembrane region" description="Helical" evidence="3">
    <location>
        <begin position="45"/>
        <end position="69"/>
    </location>
</feature>
<keyword evidence="6" id="KW-1185">Reference proteome</keyword>
<dbReference type="EMBL" id="CP020472">
    <property type="protein sequence ID" value="ARD22838.1"/>
    <property type="molecule type" value="Genomic_DNA"/>
</dbReference>
<keyword evidence="3" id="KW-0472">Membrane</keyword>
<dbReference type="InterPro" id="IPR050469">
    <property type="entry name" value="Diguanylate_Cyclase"/>
</dbReference>
<dbReference type="InterPro" id="IPR029787">
    <property type="entry name" value="Nucleotide_cyclase"/>
</dbReference>
<name>A0ABM6JMX7_9GAMM</name>
<dbReference type="CDD" id="cd01949">
    <property type="entry name" value="GGDEF"/>
    <property type="match status" value="1"/>
</dbReference>
<dbReference type="Gene3D" id="3.30.450.20">
    <property type="entry name" value="PAS domain"/>
    <property type="match status" value="1"/>
</dbReference>
<feature type="transmembrane region" description="Helical" evidence="3">
    <location>
        <begin position="98"/>
        <end position="117"/>
    </location>
</feature>
<feature type="transmembrane region" description="Helical" evidence="3">
    <location>
        <begin position="12"/>
        <end position="33"/>
    </location>
</feature>
<keyword evidence="3" id="KW-1133">Transmembrane helix</keyword>
<dbReference type="EC" id="2.7.7.65" evidence="1"/>
<reference evidence="5 6" key="1">
    <citation type="submission" date="2017-03" db="EMBL/GenBank/DDBJ databases">
        <title>Genome sequencing of Shewanella japonica KCTC 22435.</title>
        <authorList>
            <person name="Kim K.M."/>
        </authorList>
    </citation>
    <scope>NUCLEOTIDE SEQUENCE [LARGE SCALE GENOMIC DNA]</scope>
    <source>
        <strain evidence="5 6">KCTC 22435</strain>
    </source>
</reference>
<evidence type="ECO:0000313" key="5">
    <source>
        <dbReference type="EMBL" id="ARD22838.1"/>
    </source>
</evidence>
<feature type="transmembrane region" description="Helical" evidence="3">
    <location>
        <begin position="76"/>
        <end position="92"/>
    </location>
</feature>
<dbReference type="Gene3D" id="3.30.70.270">
    <property type="match status" value="1"/>
</dbReference>
<feature type="transmembrane region" description="Helical" evidence="3">
    <location>
        <begin position="177"/>
        <end position="199"/>
    </location>
</feature>
<dbReference type="InterPro" id="IPR000160">
    <property type="entry name" value="GGDEF_dom"/>
</dbReference>
<evidence type="ECO:0000313" key="6">
    <source>
        <dbReference type="Proteomes" id="UP000191820"/>
    </source>
</evidence>
<organism evidence="5 6">
    <name type="scientific">Shewanella japonica</name>
    <dbReference type="NCBI Taxonomy" id="93973"/>
    <lineage>
        <taxon>Bacteria</taxon>
        <taxon>Pseudomonadati</taxon>
        <taxon>Pseudomonadota</taxon>
        <taxon>Gammaproteobacteria</taxon>
        <taxon>Alteromonadales</taxon>
        <taxon>Shewanellaceae</taxon>
        <taxon>Shewanella</taxon>
    </lineage>
</organism>
<protein>
    <recommendedName>
        <fullName evidence="1">diguanylate cyclase</fullName>
        <ecNumber evidence="1">2.7.7.65</ecNumber>
    </recommendedName>
</protein>
<evidence type="ECO:0000256" key="2">
    <source>
        <dbReference type="ARBA" id="ARBA00034247"/>
    </source>
</evidence>
<dbReference type="RefSeq" id="WP_244899690.1">
    <property type="nucleotide sequence ID" value="NZ_CP020472.1"/>
</dbReference>
<feature type="domain" description="GGDEF" evidence="4">
    <location>
        <begin position="583"/>
        <end position="720"/>
    </location>
</feature>
<evidence type="ECO:0000256" key="3">
    <source>
        <dbReference type="SAM" id="Phobius"/>
    </source>
</evidence>
<proteinExistence type="predicted"/>
<gene>
    <name evidence="5" type="ORF">SJ2017_2548</name>
</gene>
<dbReference type="Pfam" id="PF00990">
    <property type="entry name" value="GGDEF"/>
    <property type="match status" value="1"/>
</dbReference>
<evidence type="ECO:0000256" key="1">
    <source>
        <dbReference type="ARBA" id="ARBA00012528"/>
    </source>
</evidence>